<dbReference type="Pfam" id="PF00582">
    <property type="entry name" value="Usp"/>
    <property type="match status" value="2"/>
</dbReference>
<dbReference type="SUPFAM" id="SSF52402">
    <property type="entry name" value="Adenine nucleotide alpha hydrolases-like"/>
    <property type="match status" value="2"/>
</dbReference>
<dbReference type="PANTHER" id="PTHR46268:SF6">
    <property type="entry name" value="UNIVERSAL STRESS PROTEIN UP12"/>
    <property type="match status" value="1"/>
</dbReference>
<dbReference type="InterPro" id="IPR006016">
    <property type="entry name" value="UspA"/>
</dbReference>
<dbReference type="PRINTS" id="PR01438">
    <property type="entry name" value="UNVRSLSTRESS"/>
</dbReference>
<dbReference type="Proteomes" id="UP000037755">
    <property type="component" value="Unassembled WGS sequence"/>
</dbReference>
<dbReference type="AlphaFoldDB" id="A0A0M8MBF9"/>
<dbReference type="PANTHER" id="PTHR46268">
    <property type="entry name" value="STRESS RESPONSE PROTEIN NHAX"/>
    <property type="match status" value="1"/>
</dbReference>
<evidence type="ECO:0000259" key="2">
    <source>
        <dbReference type="Pfam" id="PF00582"/>
    </source>
</evidence>
<dbReference type="InterPro" id="IPR014729">
    <property type="entry name" value="Rossmann-like_a/b/a_fold"/>
</dbReference>
<dbReference type="Gene3D" id="3.40.50.620">
    <property type="entry name" value="HUPs"/>
    <property type="match status" value="2"/>
</dbReference>
<accession>A0A0M8MBF9</accession>
<reference evidence="3 4" key="1">
    <citation type="submission" date="2015-08" db="EMBL/GenBank/DDBJ databases">
        <title>Whole genome sequence of Flavobacterium akiainvivens IK-1T, from decaying Wikstroemia oahuensis, an endemic Hawaiian shrub.</title>
        <authorList>
            <person name="Wan X."/>
            <person name="Hou S."/>
            <person name="Saito J."/>
            <person name="Donachie S."/>
        </authorList>
    </citation>
    <scope>NUCLEOTIDE SEQUENCE [LARGE SCALE GENOMIC DNA]</scope>
    <source>
        <strain evidence="3 4">IK-1</strain>
    </source>
</reference>
<feature type="domain" description="UspA" evidence="2">
    <location>
        <begin position="224"/>
        <end position="273"/>
    </location>
</feature>
<sequence>MKKILVPTDFSDYAEYALKVAAQIAKENNGEIVLVHLLEVPGQESDAVTDGADIPEIMFFMKKAHELFEDTKSADYLEGIPVEEVIQFDRAFEGIVKTAKKHEVDLIVMGSHGASGFQEMFIGSNTEKVVRTSDVPVLVIKKNEGGFNPANFVFASNFTDEIKKPFAQAVDFANSFNAKLHLVYVNTPNNFKSTHAAQKLIADFAAGFTITNGYTSNIYNDTDVEKGVLHFANSINADLIGICTHGRSGLAHFFNGSISEDLVNHSVRPVVTFRI</sequence>
<dbReference type="PATRIC" id="fig|1202724.3.peg.2403"/>
<dbReference type="InterPro" id="IPR006015">
    <property type="entry name" value="Universal_stress_UspA"/>
</dbReference>
<organism evidence="3 4">
    <name type="scientific">Flavobacterium akiainvivens</name>
    <dbReference type="NCBI Taxonomy" id="1202724"/>
    <lineage>
        <taxon>Bacteria</taxon>
        <taxon>Pseudomonadati</taxon>
        <taxon>Bacteroidota</taxon>
        <taxon>Flavobacteriia</taxon>
        <taxon>Flavobacteriales</taxon>
        <taxon>Flavobacteriaceae</taxon>
        <taxon>Flavobacterium</taxon>
    </lineage>
</organism>
<dbReference type="CDD" id="cd00293">
    <property type="entry name" value="USP-like"/>
    <property type="match status" value="1"/>
</dbReference>
<protein>
    <submittedName>
        <fullName evidence="3">Universal stress protein UspA</fullName>
    </submittedName>
</protein>
<feature type="domain" description="UspA" evidence="2">
    <location>
        <begin position="1"/>
        <end position="141"/>
    </location>
</feature>
<keyword evidence="4" id="KW-1185">Reference proteome</keyword>
<dbReference type="OrthoDB" id="9788959at2"/>
<name>A0A0M8MBF9_9FLAO</name>
<evidence type="ECO:0000256" key="1">
    <source>
        <dbReference type="ARBA" id="ARBA00008791"/>
    </source>
</evidence>
<dbReference type="EMBL" id="LIYD01000005">
    <property type="protein sequence ID" value="KOS06605.1"/>
    <property type="molecule type" value="Genomic_DNA"/>
</dbReference>
<evidence type="ECO:0000313" key="3">
    <source>
        <dbReference type="EMBL" id="KOS06605.1"/>
    </source>
</evidence>
<dbReference type="STRING" id="1202724.AM493_11590"/>
<evidence type="ECO:0000313" key="4">
    <source>
        <dbReference type="Proteomes" id="UP000037755"/>
    </source>
</evidence>
<comment type="similarity">
    <text evidence="1">Belongs to the universal stress protein A family.</text>
</comment>
<comment type="caution">
    <text evidence="3">The sequence shown here is derived from an EMBL/GenBank/DDBJ whole genome shotgun (WGS) entry which is preliminary data.</text>
</comment>
<gene>
    <name evidence="3" type="ORF">AM493_11590</name>
</gene>
<proteinExistence type="inferred from homology"/>
<dbReference type="RefSeq" id="WP_054408204.1">
    <property type="nucleotide sequence ID" value="NZ_FOYA01000001.1"/>
</dbReference>